<protein>
    <submittedName>
        <fullName evidence="2">Uncharacterized protein</fullName>
    </submittedName>
</protein>
<feature type="non-terminal residue" evidence="2">
    <location>
        <position position="46"/>
    </location>
</feature>
<accession>A0A8H5N348</accession>
<keyword evidence="3" id="KW-1185">Reference proteome</keyword>
<dbReference type="EMBL" id="JAAOAQ010000392">
    <property type="protein sequence ID" value="KAF5550118.1"/>
    <property type="molecule type" value="Genomic_DNA"/>
</dbReference>
<comment type="caution">
    <text evidence="2">The sequence shown here is derived from an EMBL/GenBank/DDBJ whole genome shotgun (WGS) entry which is preliminary data.</text>
</comment>
<evidence type="ECO:0000313" key="3">
    <source>
        <dbReference type="Proteomes" id="UP000582016"/>
    </source>
</evidence>
<reference evidence="2 3" key="1">
    <citation type="submission" date="2020-05" db="EMBL/GenBank/DDBJ databases">
        <title>Identification and distribution of gene clusters putatively required for synthesis of sphingolipid metabolism inhibitors in phylogenetically diverse species of the filamentous fungus Fusarium.</title>
        <authorList>
            <person name="Kim H.-S."/>
            <person name="Busman M."/>
            <person name="Brown D.W."/>
            <person name="Divon H."/>
            <person name="Uhlig S."/>
            <person name="Proctor R.H."/>
        </authorList>
    </citation>
    <scope>NUCLEOTIDE SEQUENCE [LARGE SCALE GENOMIC DNA]</scope>
    <source>
        <strain evidence="2 3">NRRL 13617</strain>
    </source>
</reference>
<name>A0A8H5N348_9HYPO</name>
<feature type="non-terminal residue" evidence="2">
    <location>
        <position position="1"/>
    </location>
</feature>
<evidence type="ECO:0000313" key="2">
    <source>
        <dbReference type="EMBL" id="KAF5550118.1"/>
    </source>
</evidence>
<proteinExistence type="predicted"/>
<dbReference type="Proteomes" id="UP000582016">
    <property type="component" value="Unassembled WGS sequence"/>
</dbReference>
<sequence>PHYMGMPSHGGPGNYGPQHFGGPAPGPQGPPGPPGPPGPGGPPQEF</sequence>
<organism evidence="2 3">
    <name type="scientific">Fusarium phyllophilum</name>
    <dbReference type="NCBI Taxonomy" id="47803"/>
    <lineage>
        <taxon>Eukaryota</taxon>
        <taxon>Fungi</taxon>
        <taxon>Dikarya</taxon>
        <taxon>Ascomycota</taxon>
        <taxon>Pezizomycotina</taxon>
        <taxon>Sordariomycetes</taxon>
        <taxon>Hypocreomycetidae</taxon>
        <taxon>Hypocreales</taxon>
        <taxon>Nectriaceae</taxon>
        <taxon>Fusarium</taxon>
        <taxon>Fusarium fujikuroi species complex</taxon>
    </lineage>
</organism>
<dbReference type="AlphaFoldDB" id="A0A8H5N348"/>
<gene>
    <name evidence="2" type="ORF">FPHYL_9440</name>
</gene>
<feature type="region of interest" description="Disordered" evidence="1">
    <location>
        <begin position="1"/>
        <end position="46"/>
    </location>
</feature>
<evidence type="ECO:0000256" key="1">
    <source>
        <dbReference type="SAM" id="MobiDB-lite"/>
    </source>
</evidence>
<feature type="compositionally biased region" description="Pro residues" evidence="1">
    <location>
        <begin position="24"/>
        <end position="46"/>
    </location>
</feature>